<gene>
    <name evidence="2" type="ORF">GCM10017557_38980</name>
</gene>
<dbReference type="EMBL" id="AP023440">
    <property type="protein sequence ID" value="BCL29039.1"/>
    <property type="molecule type" value="Genomic_DNA"/>
</dbReference>
<evidence type="ECO:0000256" key="1">
    <source>
        <dbReference type="SAM" id="MobiDB-lite"/>
    </source>
</evidence>
<feature type="compositionally biased region" description="Low complexity" evidence="1">
    <location>
        <begin position="39"/>
        <end position="60"/>
    </location>
</feature>
<dbReference type="KEGG" id="sgm:GCM10017557_38980"/>
<dbReference type="Proteomes" id="UP000516444">
    <property type="component" value="Chromosome"/>
</dbReference>
<dbReference type="RefSeq" id="WP_382033046.1">
    <property type="nucleotide sequence ID" value="NZ_AP023440.1"/>
</dbReference>
<proteinExistence type="predicted"/>
<evidence type="ECO:0000313" key="3">
    <source>
        <dbReference type="Proteomes" id="UP000516444"/>
    </source>
</evidence>
<accession>A0A7G1P1D1</accession>
<keyword evidence="3" id="KW-1185">Reference proteome</keyword>
<reference evidence="2 3" key="1">
    <citation type="journal article" date="2014" name="Int. J. Syst. Evol. Microbiol.">
        <title>Complete genome sequence of Corynebacterium casei LMG S-19264T (=DSM 44701T), isolated from a smear-ripened cheese.</title>
        <authorList>
            <consortium name="US DOE Joint Genome Institute (JGI-PGF)"/>
            <person name="Walter F."/>
            <person name="Albersmeier A."/>
            <person name="Kalinowski J."/>
            <person name="Ruckert C."/>
        </authorList>
    </citation>
    <scope>NUCLEOTIDE SEQUENCE [LARGE SCALE GENOMIC DNA]</scope>
    <source>
        <strain evidence="2 3">JCM 4677</strain>
    </source>
</reference>
<evidence type="ECO:0000313" key="2">
    <source>
        <dbReference type="EMBL" id="BCL29039.1"/>
    </source>
</evidence>
<protein>
    <submittedName>
        <fullName evidence="2">Uncharacterized protein</fullName>
    </submittedName>
</protein>
<dbReference type="AlphaFoldDB" id="A0A7G1P1D1"/>
<name>A0A7G1P1D1_9ACTN</name>
<feature type="region of interest" description="Disordered" evidence="1">
    <location>
        <begin position="39"/>
        <end position="69"/>
    </location>
</feature>
<sequence>MMIRNVSHTLTGTDTLAVTDPAGFALALAVAHELHAPAPRAAEVTTAPARRGATRRSTAARTRRTPART</sequence>
<organism evidence="2 3">
    <name type="scientific">Streptomyces aurantiacus</name>
    <dbReference type="NCBI Taxonomy" id="47760"/>
    <lineage>
        <taxon>Bacteria</taxon>
        <taxon>Bacillati</taxon>
        <taxon>Actinomycetota</taxon>
        <taxon>Actinomycetes</taxon>
        <taxon>Kitasatosporales</taxon>
        <taxon>Streptomycetaceae</taxon>
        <taxon>Streptomyces</taxon>
        <taxon>Streptomyces aurantiacus group</taxon>
    </lineage>
</organism>